<evidence type="ECO:0000313" key="1">
    <source>
        <dbReference type="EMBL" id="AGO87946.1"/>
    </source>
</evidence>
<protein>
    <recommendedName>
        <fullName evidence="2">Ester cyclase</fullName>
    </recommendedName>
</protein>
<reference evidence="1" key="1">
    <citation type="journal article" date="2014" name="ISME J.">
        <title>Genomic properties of Marine Group A bacteria indicate a role in the marine sulfur cycle.</title>
        <authorList>
            <person name="Wright J.J."/>
            <person name="Mewis K."/>
            <person name="Hanson N.W."/>
            <person name="Konwar K.M."/>
            <person name="Maas K.R."/>
            <person name="Hallam S.J."/>
        </authorList>
    </citation>
    <scope>NUCLEOTIDE SEQUENCE</scope>
</reference>
<dbReference type="Gene3D" id="3.10.450.50">
    <property type="match status" value="1"/>
</dbReference>
<dbReference type="SUPFAM" id="SSF54427">
    <property type="entry name" value="NTF2-like"/>
    <property type="match status" value="1"/>
</dbReference>
<proteinExistence type="predicted"/>
<sequence>MKNTKNMLYGIVGVVFLATTTNCGSPSSDKKVAALVDAQANLERNIAMYDETWTKFVQGDTSMINEDRFQKDVVIVTDEGDLVGIEACKNYYMNYITGFSDREFTVLEVVGQGDRLVKHWNFKGTHTGNFFGIPASGNKLNLSGTTMVTMRDGKIAKEQDFFDMMSMVNQLTAGDVNADETKPGVN</sequence>
<evidence type="ECO:0008006" key="2">
    <source>
        <dbReference type="Google" id="ProtNLM"/>
    </source>
</evidence>
<accession>S4W5J8</accession>
<name>S4W5J8_9BACT</name>
<dbReference type="GO" id="GO:0030638">
    <property type="term" value="P:polyketide metabolic process"/>
    <property type="evidence" value="ECO:0007669"/>
    <property type="project" value="InterPro"/>
</dbReference>
<dbReference type="InterPro" id="IPR032710">
    <property type="entry name" value="NTF2-like_dom_sf"/>
</dbReference>
<dbReference type="PANTHER" id="PTHR38436:SF1">
    <property type="entry name" value="ESTER CYCLASE"/>
    <property type="match status" value="1"/>
</dbReference>
<dbReference type="Pfam" id="PF07366">
    <property type="entry name" value="SnoaL"/>
    <property type="match status" value="1"/>
</dbReference>
<dbReference type="AlphaFoldDB" id="S4W5J8"/>
<dbReference type="InterPro" id="IPR009959">
    <property type="entry name" value="Cyclase_SnoaL-like"/>
</dbReference>
<dbReference type="EMBL" id="KF170420">
    <property type="protein sequence ID" value="AGO87946.1"/>
    <property type="molecule type" value="Genomic_DNA"/>
</dbReference>
<dbReference type="PANTHER" id="PTHR38436">
    <property type="entry name" value="POLYKETIDE CYCLASE SNOAL-LIKE DOMAIN"/>
    <property type="match status" value="1"/>
</dbReference>
<organism evidence="1">
    <name type="scientific">uncultured bacterium FPPZ_5C6</name>
    <dbReference type="NCBI Taxonomy" id="1343849"/>
    <lineage>
        <taxon>Bacteria</taxon>
        <taxon>environmental samples</taxon>
    </lineage>
</organism>